<reference evidence="10" key="1">
    <citation type="journal article" date="2023" name="IScience">
        <title>Live-bearing cockroach genome reveals convergent evolutionary mechanisms linked to viviparity in insects and beyond.</title>
        <authorList>
            <person name="Fouks B."/>
            <person name="Harrison M.C."/>
            <person name="Mikhailova A.A."/>
            <person name="Marchal E."/>
            <person name="English S."/>
            <person name="Carruthers M."/>
            <person name="Jennings E.C."/>
            <person name="Chiamaka E.L."/>
            <person name="Frigard R.A."/>
            <person name="Pippel M."/>
            <person name="Attardo G.M."/>
            <person name="Benoit J.B."/>
            <person name="Bornberg-Bauer E."/>
            <person name="Tobe S.S."/>
        </authorList>
    </citation>
    <scope>NUCLEOTIDE SEQUENCE</scope>
    <source>
        <strain evidence="10">Stay&amp;Tobe</strain>
    </source>
</reference>
<keyword evidence="3 7" id="KW-0285">Flavoprotein</keyword>
<dbReference type="InterPro" id="IPR008333">
    <property type="entry name" value="Cbr1-like_FAD-bd_dom"/>
</dbReference>
<evidence type="ECO:0000256" key="4">
    <source>
        <dbReference type="ARBA" id="ARBA00022827"/>
    </source>
</evidence>
<dbReference type="CDD" id="cd06183">
    <property type="entry name" value="cyt_b5_reduct_like"/>
    <property type="match status" value="1"/>
</dbReference>
<dbReference type="InterPro" id="IPR001834">
    <property type="entry name" value="CBR-like"/>
</dbReference>
<dbReference type="SUPFAM" id="SSF52343">
    <property type="entry name" value="Ferredoxin reductase-like, C-terminal NADP-linked domain"/>
    <property type="match status" value="1"/>
</dbReference>
<dbReference type="InterPro" id="IPR001709">
    <property type="entry name" value="Flavoprot_Pyr_Nucl_cyt_Rdtase"/>
</dbReference>
<dbReference type="PRINTS" id="PR00371">
    <property type="entry name" value="FPNCR"/>
</dbReference>
<dbReference type="GO" id="GO:0090524">
    <property type="term" value="F:cytochrome-b5 reductase activity, acting on NADH"/>
    <property type="evidence" value="ECO:0007669"/>
    <property type="project" value="UniProtKB-EC"/>
</dbReference>
<evidence type="ECO:0000313" key="11">
    <source>
        <dbReference type="Proteomes" id="UP001233999"/>
    </source>
</evidence>
<feature type="binding site" evidence="7">
    <location>
        <position position="170"/>
    </location>
    <ligand>
        <name>FAD</name>
        <dbReference type="ChEBI" id="CHEBI:57692"/>
    </ligand>
</feature>
<keyword evidence="5 8" id="KW-0560">Oxidoreductase</keyword>
<evidence type="ECO:0000256" key="3">
    <source>
        <dbReference type="ARBA" id="ARBA00022630"/>
    </source>
</evidence>
<dbReference type="InterPro" id="IPR039261">
    <property type="entry name" value="FNR_nucleotide-bd"/>
</dbReference>
<dbReference type="AlphaFoldDB" id="A0AAD7ZE30"/>
<feature type="binding site" evidence="7">
    <location>
        <position position="161"/>
    </location>
    <ligand>
        <name>FAD</name>
        <dbReference type="ChEBI" id="CHEBI:57692"/>
    </ligand>
</feature>
<dbReference type="EC" id="1.6.2.2" evidence="8"/>
<dbReference type="PROSITE" id="PS51384">
    <property type="entry name" value="FAD_FR"/>
    <property type="match status" value="1"/>
</dbReference>
<evidence type="ECO:0000259" key="9">
    <source>
        <dbReference type="PROSITE" id="PS51384"/>
    </source>
</evidence>
<dbReference type="Pfam" id="PF00175">
    <property type="entry name" value="NAD_binding_1"/>
    <property type="match status" value="1"/>
</dbReference>
<evidence type="ECO:0000256" key="2">
    <source>
        <dbReference type="ARBA" id="ARBA00006105"/>
    </source>
</evidence>
<dbReference type="PRINTS" id="PR00406">
    <property type="entry name" value="CYTB5RDTASE"/>
</dbReference>
<feature type="binding site" evidence="7">
    <location>
        <position position="142"/>
    </location>
    <ligand>
        <name>FAD</name>
        <dbReference type="ChEBI" id="CHEBI:57692"/>
    </ligand>
</feature>
<sequence>MDKNNEFFMPPRPEEPLESDCCGSGCSPCIFDIYRKQLLEWEKQCEMLIHNKGVLVDVESNQHNIPVLSQLKFSPFQLISIEEHTHNTYFYTFQAVKMPELNSTASGVTDYVPDKRFLNIKIGEHLIMNGRSTETNKSVISRAYTPISDVNLHSIGCFKVLVKLYEDGRMSKYIKGLKKYDITEWRGPYGDYKYLRASHRFLIMLSAGTGIAPMYPIAKSIVDDDLDETFIHLLFACRHFEDILLRNEIQALTLYWNFKAEIFLSQATSQVVETQSRYSETVHSGRIDKDVISRILSGKKLDQIFVLICGTKPFNKDMINFLKHFGISESNIQLF</sequence>
<feature type="binding site" evidence="7">
    <location>
        <position position="163"/>
    </location>
    <ligand>
        <name>FAD</name>
        <dbReference type="ChEBI" id="CHEBI:57692"/>
    </ligand>
</feature>
<evidence type="ECO:0000256" key="1">
    <source>
        <dbReference type="ARBA" id="ARBA00001974"/>
    </source>
</evidence>
<keyword evidence="4 7" id="KW-0274">FAD</keyword>
<dbReference type="Proteomes" id="UP001233999">
    <property type="component" value="Unassembled WGS sequence"/>
</dbReference>
<gene>
    <name evidence="10" type="ORF">L9F63_005528</name>
</gene>
<dbReference type="EMBL" id="JASPKZ010008896">
    <property type="protein sequence ID" value="KAJ9578258.1"/>
    <property type="molecule type" value="Genomic_DNA"/>
</dbReference>
<evidence type="ECO:0000256" key="8">
    <source>
        <dbReference type="RuleBase" id="RU361226"/>
    </source>
</evidence>
<feature type="binding site" evidence="7">
    <location>
        <position position="171"/>
    </location>
    <ligand>
        <name>FAD</name>
        <dbReference type="ChEBI" id="CHEBI:57692"/>
    </ligand>
</feature>
<comment type="catalytic activity">
    <reaction evidence="8">
        <text>2 Fe(III)-[cytochrome b5] + NADH = 2 Fe(II)-[cytochrome b5] + NAD(+) + H(+)</text>
        <dbReference type="Rhea" id="RHEA:46680"/>
        <dbReference type="Rhea" id="RHEA-COMP:10438"/>
        <dbReference type="Rhea" id="RHEA-COMP:10439"/>
        <dbReference type="ChEBI" id="CHEBI:15378"/>
        <dbReference type="ChEBI" id="CHEBI:29033"/>
        <dbReference type="ChEBI" id="CHEBI:29034"/>
        <dbReference type="ChEBI" id="CHEBI:57540"/>
        <dbReference type="ChEBI" id="CHEBI:57945"/>
        <dbReference type="EC" id="1.6.2.2"/>
    </reaction>
</comment>
<evidence type="ECO:0000256" key="6">
    <source>
        <dbReference type="ARBA" id="ARBA00023027"/>
    </source>
</evidence>
<protein>
    <recommendedName>
        <fullName evidence="8">NADH-cytochrome b5 reductase</fullName>
        <ecNumber evidence="8">1.6.2.2</ecNumber>
    </recommendedName>
</protein>
<comment type="cofactor">
    <cofactor evidence="1 7 8">
        <name>FAD</name>
        <dbReference type="ChEBI" id="CHEBI:57692"/>
    </cofactor>
</comment>
<dbReference type="Pfam" id="PF09791">
    <property type="entry name" value="Oxidored-like"/>
    <property type="match status" value="1"/>
</dbReference>
<dbReference type="InterPro" id="IPR001433">
    <property type="entry name" value="OxRdtase_FAD/NAD-bd"/>
</dbReference>
<feature type="domain" description="FAD-binding FR-type" evidence="9">
    <location>
        <begin position="71"/>
        <end position="195"/>
    </location>
</feature>
<comment type="similarity">
    <text evidence="2 8">Belongs to the flavoprotein pyridine nucleotide cytochrome reductase family.</text>
</comment>
<organism evidence="10 11">
    <name type="scientific">Diploptera punctata</name>
    <name type="common">Pacific beetle cockroach</name>
    <dbReference type="NCBI Taxonomy" id="6984"/>
    <lineage>
        <taxon>Eukaryota</taxon>
        <taxon>Metazoa</taxon>
        <taxon>Ecdysozoa</taxon>
        <taxon>Arthropoda</taxon>
        <taxon>Hexapoda</taxon>
        <taxon>Insecta</taxon>
        <taxon>Pterygota</taxon>
        <taxon>Neoptera</taxon>
        <taxon>Polyneoptera</taxon>
        <taxon>Dictyoptera</taxon>
        <taxon>Blattodea</taxon>
        <taxon>Blaberoidea</taxon>
        <taxon>Blaberidae</taxon>
        <taxon>Diplopterinae</taxon>
        <taxon>Diploptera</taxon>
    </lineage>
</organism>
<evidence type="ECO:0000256" key="5">
    <source>
        <dbReference type="ARBA" id="ARBA00023002"/>
    </source>
</evidence>
<reference evidence="10" key="2">
    <citation type="submission" date="2023-05" db="EMBL/GenBank/DDBJ databases">
        <authorList>
            <person name="Fouks B."/>
        </authorList>
    </citation>
    <scope>NUCLEOTIDE SEQUENCE</scope>
    <source>
        <strain evidence="10">Stay&amp;Tobe</strain>
        <tissue evidence="10">Testes</tissue>
    </source>
</reference>
<accession>A0AAD7ZE30</accession>
<dbReference type="SUPFAM" id="SSF63380">
    <property type="entry name" value="Riboflavin synthase domain-like"/>
    <property type="match status" value="1"/>
</dbReference>
<comment type="caution">
    <text evidence="10">The sequence shown here is derived from an EMBL/GenBank/DDBJ whole genome shotgun (WGS) entry which is preliminary data.</text>
</comment>
<dbReference type="InterPro" id="IPR017938">
    <property type="entry name" value="Riboflavin_synthase-like_b-brl"/>
</dbReference>
<evidence type="ECO:0000313" key="10">
    <source>
        <dbReference type="EMBL" id="KAJ9578258.1"/>
    </source>
</evidence>
<keyword evidence="6 8" id="KW-0520">NAD</keyword>
<feature type="binding site" evidence="7">
    <location>
        <position position="144"/>
    </location>
    <ligand>
        <name>FAD</name>
        <dbReference type="ChEBI" id="CHEBI:57692"/>
    </ligand>
</feature>
<keyword evidence="11" id="KW-1185">Reference proteome</keyword>
<dbReference type="Gene3D" id="2.40.30.10">
    <property type="entry name" value="Translation factors"/>
    <property type="match status" value="1"/>
</dbReference>
<dbReference type="Gene3D" id="3.40.50.80">
    <property type="entry name" value="Nucleotide-binding domain of ferredoxin-NADP reductase (FNR) module"/>
    <property type="match status" value="1"/>
</dbReference>
<dbReference type="PANTHER" id="PTHR19370:SF184">
    <property type="entry name" value="NADH-CYTOCHROME B5 REDUCTASE-LIKE"/>
    <property type="match status" value="1"/>
</dbReference>
<dbReference type="PANTHER" id="PTHR19370">
    <property type="entry name" value="NADH-CYTOCHROME B5 REDUCTASE"/>
    <property type="match status" value="1"/>
</dbReference>
<dbReference type="InterPro" id="IPR017927">
    <property type="entry name" value="FAD-bd_FR_type"/>
</dbReference>
<evidence type="ECO:0000256" key="7">
    <source>
        <dbReference type="PIRSR" id="PIRSR601834-1"/>
    </source>
</evidence>
<dbReference type="InterPro" id="IPR019180">
    <property type="entry name" value="Oxidoreductase-like_N"/>
</dbReference>
<dbReference type="Pfam" id="PF00970">
    <property type="entry name" value="FAD_binding_6"/>
    <property type="match status" value="1"/>
</dbReference>
<proteinExistence type="inferred from homology"/>
<name>A0AAD7ZE30_DIPPU</name>